<dbReference type="EMBL" id="NBTZ01000070">
    <property type="protein sequence ID" value="OTP74037.1"/>
    <property type="molecule type" value="Genomic_DNA"/>
</dbReference>
<evidence type="ECO:0000313" key="1">
    <source>
        <dbReference type="EMBL" id="OTP74037.1"/>
    </source>
</evidence>
<dbReference type="Proteomes" id="UP000195221">
    <property type="component" value="Unassembled WGS sequence"/>
</dbReference>
<protein>
    <submittedName>
        <fullName evidence="1">Uncharacterized protein</fullName>
    </submittedName>
</protein>
<evidence type="ECO:0000313" key="2">
    <source>
        <dbReference type="Proteomes" id="UP000195221"/>
    </source>
</evidence>
<proteinExistence type="predicted"/>
<organism evidence="1 2">
    <name type="scientific">Caballeronia sordidicola</name>
    <name type="common">Burkholderia sordidicola</name>
    <dbReference type="NCBI Taxonomy" id="196367"/>
    <lineage>
        <taxon>Bacteria</taxon>
        <taxon>Pseudomonadati</taxon>
        <taxon>Pseudomonadota</taxon>
        <taxon>Betaproteobacteria</taxon>
        <taxon>Burkholderiales</taxon>
        <taxon>Burkholderiaceae</taxon>
        <taxon>Caballeronia</taxon>
    </lineage>
</organism>
<comment type="caution">
    <text evidence="1">The sequence shown here is derived from an EMBL/GenBank/DDBJ whole genome shotgun (WGS) entry which is preliminary data.</text>
</comment>
<dbReference type="AlphaFoldDB" id="A0A242MRZ9"/>
<gene>
    <name evidence="1" type="ORF">PAMC26577_16805</name>
</gene>
<name>A0A242MRZ9_CABSO</name>
<reference evidence="1 2" key="1">
    <citation type="submission" date="2017-03" db="EMBL/GenBank/DDBJ databases">
        <title>Genome analysis of strain PAMC 26577.</title>
        <authorList>
            <person name="Oh H.-M."/>
            <person name="Yang J.-A."/>
        </authorList>
    </citation>
    <scope>NUCLEOTIDE SEQUENCE [LARGE SCALE GENOMIC DNA]</scope>
    <source>
        <strain evidence="1 2">PAMC 26577</strain>
    </source>
</reference>
<accession>A0A242MRZ9</accession>
<sequence length="65" mass="7164">MSLVGFCDIEHILGAAEKFTARRLTRLGLCVGRGFTHCMSDYQGSGPFTGTVWTRDTHDTIGRSE</sequence>